<accession>A0ACC2UND7</accession>
<name>A0ACC2UND7_9FUNG</name>
<proteinExistence type="predicted"/>
<comment type="caution">
    <text evidence="1">The sequence shown here is derived from an EMBL/GenBank/DDBJ whole genome shotgun (WGS) entry which is preliminary data.</text>
</comment>
<keyword evidence="2" id="KW-1185">Reference proteome</keyword>
<sequence length="596" mass="67901">MDDDDLFLYGDTNSSPHQNPPEAEPEDLVLKDSVECEEYHNSDSHPSVIPEVVKVEVPADVVRKGEASLPEPLTSFEVEVKQPTPENLPQLDASTIHEISESDDESIDIILEVPPEGETTNDTNREGLVHLKVTGEGRAPTKVNENKAPGLDLDAVAYYDGEPLFDIQLEDFDEKPWRKPGADLTDYFNYGFDERSWMLYCQRQQQLRDNGNHGSNSGQRSYGANHQSPRRYESSFKRPMQSGAIQVVAGSERERDSGLGDGDDRHHQRHGGRNSQSNRALNDFSGSSQFSGGNFPNQPMAPNALPALSYSLNGPSVQTRGGPTNIPPGFNPVSGRASTSINPRAQSWRDRSQSPNHSDGSPQRNPERPRDYRPRNNRRNSRSRSPPRDNSPHRLSKPISSRHLSKSPSYERTRDVSKTRERRHSHRDEDDSAGRKKDLNISRSRDKEREREKDREREKAKDKERDRGKERDYEDKRYDKKDEREKPKDRSYKSSSRTTSSSQPKDLKDWFDQSITIKGSRSKEKEKEQEKAREKERGSSQTSHSLKAISNSIKEESKDSRRSIKDRLGSKPTPEESRSSRKRSSKPKEDTSRKHH</sequence>
<dbReference type="EMBL" id="QTSX02000186">
    <property type="protein sequence ID" value="KAJ9087872.1"/>
    <property type="molecule type" value="Genomic_DNA"/>
</dbReference>
<evidence type="ECO:0000313" key="1">
    <source>
        <dbReference type="EMBL" id="KAJ9087872.1"/>
    </source>
</evidence>
<gene>
    <name evidence="1" type="primary">FIP1</name>
    <name evidence="1" type="ORF">DSO57_1028868</name>
</gene>
<organism evidence="1 2">
    <name type="scientific">Entomophthora muscae</name>
    <dbReference type="NCBI Taxonomy" id="34485"/>
    <lineage>
        <taxon>Eukaryota</taxon>
        <taxon>Fungi</taxon>
        <taxon>Fungi incertae sedis</taxon>
        <taxon>Zoopagomycota</taxon>
        <taxon>Entomophthoromycotina</taxon>
        <taxon>Entomophthoromycetes</taxon>
        <taxon>Entomophthorales</taxon>
        <taxon>Entomophthoraceae</taxon>
        <taxon>Entomophthora</taxon>
    </lineage>
</organism>
<protein>
    <submittedName>
        <fullName evidence="1">Cleavage polyadenylation factor subunit fip1</fullName>
    </submittedName>
</protein>
<reference evidence="1" key="1">
    <citation type="submission" date="2022-04" db="EMBL/GenBank/DDBJ databases">
        <title>Genome of the entomopathogenic fungus Entomophthora muscae.</title>
        <authorList>
            <person name="Elya C."/>
            <person name="Lovett B.R."/>
            <person name="Lee E."/>
            <person name="Macias A.M."/>
            <person name="Hajek A.E."/>
            <person name="De Bivort B.L."/>
            <person name="Kasson M.T."/>
            <person name="De Fine Licht H.H."/>
            <person name="Stajich J.E."/>
        </authorList>
    </citation>
    <scope>NUCLEOTIDE SEQUENCE</scope>
    <source>
        <strain evidence="1">Berkeley</strain>
    </source>
</reference>
<dbReference type="Proteomes" id="UP001165960">
    <property type="component" value="Unassembled WGS sequence"/>
</dbReference>
<evidence type="ECO:0000313" key="2">
    <source>
        <dbReference type="Proteomes" id="UP001165960"/>
    </source>
</evidence>